<dbReference type="PANTHER" id="PTHR45824:SF29">
    <property type="entry name" value="GH16843P"/>
    <property type="match status" value="1"/>
</dbReference>
<dbReference type="OrthoDB" id="75724at2759"/>
<evidence type="ECO:0000313" key="3">
    <source>
        <dbReference type="Proteomes" id="UP001153069"/>
    </source>
</evidence>
<reference evidence="2" key="1">
    <citation type="submission" date="2020-06" db="EMBL/GenBank/DDBJ databases">
        <authorList>
            <consortium name="Plant Systems Biology data submission"/>
        </authorList>
    </citation>
    <scope>NUCLEOTIDE SEQUENCE</scope>
    <source>
        <strain evidence="2">D6</strain>
    </source>
</reference>
<dbReference type="EMBL" id="CAICTM010004003">
    <property type="protein sequence ID" value="CAB9531795.1"/>
    <property type="molecule type" value="Genomic_DNA"/>
</dbReference>
<dbReference type="SUPFAM" id="SSF52087">
    <property type="entry name" value="CRAL/TRIO domain"/>
    <property type="match status" value="2"/>
</dbReference>
<dbReference type="PANTHER" id="PTHR45824">
    <property type="entry name" value="GH16843P"/>
    <property type="match status" value="1"/>
</dbReference>
<dbReference type="Pfam" id="PF00650">
    <property type="entry name" value="CRAL_TRIO"/>
    <property type="match status" value="1"/>
</dbReference>
<dbReference type="InterPro" id="IPR036865">
    <property type="entry name" value="CRAL-TRIO_dom_sf"/>
</dbReference>
<sequence length="317" mass="35782">MPNLVQRAKQVSWGGPQSSKAFAQKPTGGRQVIASFVSCIMKWQDKPKFPFRLCGDGGFSRTGYCAYSGIQRKNYKPWLVHLLCWKKMSRIHYHRGFSPAAQAEKHAIVWLRLGHYVKNDLTFFRGIIHAADRATGESLVETGGSTGKFNAIIDCGGFSLAGAPTIASLKQFVTMLQDHYPNRWVSGPLRRTVESTRVDYIIPVVQLHSQTPLLNASLFVAGMIYLVNLSRPGQIMLSIILRIITKEVRDKIKVLPNHNPAKSLAILKTAIEERYIPDWLGGTDTFQFSVEEYYPPHLRCTEDEAREFLTTMPYHAK</sequence>
<evidence type="ECO:0000259" key="1">
    <source>
        <dbReference type="Pfam" id="PF00650"/>
    </source>
</evidence>
<dbReference type="AlphaFoldDB" id="A0A9N8F491"/>
<dbReference type="CDD" id="cd00170">
    <property type="entry name" value="SEC14"/>
    <property type="match status" value="1"/>
</dbReference>
<dbReference type="InterPro" id="IPR001251">
    <property type="entry name" value="CRAL-TRIO_dom"/>
</dbReference>
<gene>
    <name evidence="2" type="ORF">SEMRO_4005_G352440.1</name>
</gene>
<keyword evidence="3" id="KW-1185">Reference proteome</keyword>
<dbReference type="GO" id="GO:0008526">
    <property type="term" value="F:phosphatidylinositol transfer activity"/>
    <property type="evidence" value="ECO:0007669"/>
    <property type="project" value="TreeGrafter"/>
</dbReference>
<accession>A0A9N8F491</accession>
<dbReference type="Proteomes" id="UP001153069">
    <property type="component" value="Unassembled WGS sequence"/>
</dbReference>
<feature type="domain" description="CRAL-TRIO" evidence="1">
    <location>
        <begin position="104"/>
        <end position="183"/>
    </location>
</feature>
<proteinExistence type="predicted"/>
<evidence type="ECO:0000313" key="2">
    <source>
        <dbReference type="EMBL" id="CAB9531795.1"/>
    </source>
</evidence>
<organism evidence="2 3">
    <name type="scientific">Seminavis robusta</name>
    <dbReference type="NCBI Taxonomy" id="568900"/>
    <lineage>
        <taxon>Eukaryota</taxon>
        <taxon>Sar</taxon>
        <taxon>Stramenopiles</taxon>
        <taxon>Ochrophyta</taxon>
        <taxon>Bacillariophyta</taxon>
        <taxon>Bacillariophyceae</taxon>
        <taxon>Bacillariophycidae</taxon>
        <taxon>Naviculales</taxon>
        <taxon>Naviculaceae</taxon>
        <taxon>Seminavis</taxon>
    </lineage>
</organism>
<dbReference type="Gene3D" id="3.40.525.10">
    <property type="entry name" value="CRAL-TRIO lipid binding domain"/>
    <property type="match status" value="1"/>
</dbReference>
<protein>
    <submittedName>
        <fullName evidence="2">CRAL TRIO domain protein</fullName>
    </submittedName>
</protein>
<comment type="caution">
    <text evidence="2">The sequence shown here is derived from an EMBL/GenBank/DDBJ whole genome shotgun (WGS) entry which is preliminary data.</text>
</comment>
<dbReference type="InterPro" id="IPR052578">
    <property type="entry name" value="PI_Transfer_CRAL-TRIO"/>
</dbReference>
<name>A0A9N8F491_9STRA</name>